<name>A0A9W6BK68_9CHLO</name>
<evidence type="ECO:0000256" key="4">
    <source>
        <dbReference type="SAM" id="MobiDB-lite"/>
    </source>
</evidence>
<evidence type="ECO:0000256" key="2">
    <source>
        <dbReference type="PROSITE-ProRule" id="PRU00259"/>
    </source>
</evidence>
<feature type="compositionally biased region" description="Low complexity" evidence="4">
    <location>
        <begin position="317"/>
        <end position="361"/>
    </location>
</feature>
<feature type="compositionally biased region" description="Low complexity" evidence="4">
    <location>
        <begin position="36"/>
        <end position="57"/>
    </location>
</feature>
<feature type="repeat" description="ARM" evidence="2">
    <location>
        <begin position="502"/>
        <end position="545"/>
    </location>
</feature>
<dbReference type="SUPFAM" id="SSF48371">
    <property type="entry name" value="ARM repeat"/>
    <property type="match status" value="2"/>
</dbReference>
<feature type="coiled-coil region" evidence="3">
    <location>
        <begin position="943"/>
        <end position="973"/>
    </location>
</feature>
<evidence type="ECO:0000313" key="5">
    <source>
        <dbReference type="EMBL" id="GLC53508.1"/>
    </source>
</evidence>
<feature type="compositionally biased region" description="Basic and acidic residues" evidence="4">
    <location>
        <begin position="147"/>
        <end position="180"/>
    </location>
</feature>
<dbReference type="SMART" id="SM00185">
    <property type="entry name" value="ARM"/>
    <property type="match status" value="6"/>
</dbReference>
<sequence>MGCGSSVARSSEAKRTVSGPASTRPPETTAPPPAPAAAAPQTPTKPTRPPSATSTSDPPAPPSPARSPSRPPQSGAASRSSSAGKAPTAAASPPAARSPPDDTPLDTTEPQQQQRDAPAPAPARAQSQSQPQPQDCARDLTSILAERLAEQQRQERQERERQELERQEREQREALQRQRSSELAVAPRQPSRQQVQQSLKRRTASGMSGGGGGGSGAGAGGGVGEELAALLAMGSSAERFQDLMRDLMASHTQVLLPGDVNPEDATTLQAMSGCTADQAVRLLDCLAVVHAVAEALAPPPELGSAAAAVEPAAAAAADSAATEQGPADGAAAAAEGAAEGAAAPGRASDAPGGAASPRGPGLSPSPQQLTRQLGALAGLVNDFPGLRTAAMARDAASSLLRVLLRHPERAAAANAALALAALAAGPPPHKASLIAAGVVDGLLQAARGRTAAAEANGGDAPVVAANACSALGNLATGHAAGAAAVAAGGTAAAAAGGGGGAGGVDTLLSLLAVDNAPNVRTNAAGVLVQLTGAHESHRAAVAAAGGVAALAAGMLRGPDAPACNAVTALYNLAALSPPSLRPAMAQATGQFAIVPQLLLCMSGRNAAGAADESVAASASARVNASAVLLELCKDPRAAPALAEPTLTAPAALAALAAGRLPPPPPPSAAATDILAGGVDILYPVPPVVRGNCLLCLMALARMGAAMQLELGRCGALGTLLELLTPGQDPAMQVNSANAICSLAAANADIHSALVAAHCVPLLAGLLSKGGDAARANVAAVIVTMMRDEDARQQMQECGAIASLVRLAAALLDERLASGISGGGSGGGAGGAGGASSADPGGVLCNTVGALAEAAKHPDLRRALMQVEFGESLVTLLRCLKEAPEPAQVNAAAALCHLCREQSAAVQLGRLRGVELIKEAVGAHPDDGAPPGSVSWTRPSSRLRHNASRALARLQEQLAAAEEEEQAAAAARAVGRAAAAAAAAAGDEATAPPVTALSGSIHVNAGDGDDAAAARGGGGSGRREPLRAVWDLADGAAAAGAAGAPPASSSRVFDEVMSYGDADDSDVDDLSTVITPPLPLAAF</sequence>
<feature type="compositionally biased region" description="Low complexity" evidence="4">
    <location>
        <begin position="105"/>
        <end position="135"/>
    </location>
</feature>
<dbReference type="InterPro" id="IPR016024">
    <property type="entry name" value="ARM-type_fold"/>
</dbReference>
<dbReference type="PROSITE" id="PS50176">
    <property type="entry name" value="ARM_REPEAT"/>
    <property type="match status" value="1"/>
</dbReference>
<accession>A0A9W6BK68</accession>
<dbReference type="PANTHER" id="PTHR23315:SF7">
    <property type="entry name" value="U-BOX DOMAIN-CONTAINING PROTEIN 4"/>
    <property type="match status" value="1"/>
</dbReference>
<evidence type="ECO:0000313" key="6">
    <source>
        <dbReference type="Proteomes" id="UP001165080"/>
    </source>
</evidence>
<feature type="compositionally biased region" description="Pro residues" evidence="4">
    <location>
        <begin position="58"/>
        <end position="71"/>
    </location>
</feature>
<feature type="compositionally biased region" description="Gly residues" evidence="4">
    <location>
        <begin position="207"/>
        <end position="220"/>
    </location>
</feature>
<feature type="region of interest" description="Disordered" evidence="4">
    <location>
        <begin position="1"/>
        <end position="220"/>
    </location>
</feature>
<keyword evidence="3" id="KW-0175">Coiled coil</keyword>
<feature type="compositionally biased region" description="Low complexity" evidence="4">
    <location>
        <begin position="72"/>
        <end position="95"/>
    </location>
</feature>
<proteinExistence type="predicted"/>
<dbReference type="AlphaFoldDB" id="A0A9W6BK68"/>
<dbReference type="EMBL" id="BRXU01000008">
    <property type="protein sequence ID" value="GLC53508.1"/>
    <property type="molecule type" value="Genomic_DNA"/>
</dbReference>
<dbReference type="PANTHER" id="PTHR23315">
    <property type="entry name" value="U BOX DOMAIN-CONTAINING"/>
    <property type="match status" value="1"/>
</dbReference>
<dbReference type="InterPro" id="IPR000225">
    <property type="entry name" value="Armadillo"/>
</dbReference>
<comment type="caution">
    <text evidence="5">The sequence shown here is derived from an EMBL/GenBank/DDBJ whole genome shotgun (WGS) entry which is preliminary data.</text>
</comment>
<evidence type="ECO:0000256" key="3">
    <source>
        <dbReference type="SAM" id="Coils"/>
    </source>
</evidence>
<evidence type="ECO:0000256" key="1">
    <source>
        <dbReference type="ARBA" id="ARBA00022786"/>
    </source>
</evidence>
<feature type="compositionally biased region" description="Low complexity" evidence="4">
    <location>
        <begin position="185"/>
        <end position="198"/>
    </location>
</feature>
<protein>
    <submittedName>
        <fullName evidence="5">Uncharacterized protein</fullName>
    </submittedName>
</protein>
<keyword evidence="1" id="KW-0833">Ubl conjugation pathway</keyword>
<gene>
    <name evidence="5" type="primary">PLEST007007</name>
    <name evidence="5" type="ORF">PLESTB_000757200</name>
</gene>
<dbReference type="OrthoDB" id="548721at2759"/>
<dbReference type="Proteomes" id="UP001165080">
    <property type="component" value="Unassembled WGS sequence"/>
</dbReference>
<feature type="region of interest" description="Disordered" evidence="4">
    <location>
        <begin position="317"/>
        <end position="368"/>
    </location>
</feature>
<dbReference type="Gene3D" id="1.25.10.10">
    <property type="entry name" value="Leucine-rich Repeat Variant"/>
    <property type="match status" value="4"/>
</dbReference>
<organism evidence="5 6">
    <name type="scientific">Pleodorina starrii</name>
    <dbReference type="NCBI Taxonomy" id="330485"/>
    <lineage>
        <taxon>Eukaryota</taxon>
        <taxon>Viridiplantae</taxon>
        <taxon>Chlorophyta</taxon>
        <taxon>core chlorophytes</taxon>
        <taxon>Chlorophyceae</taxon>
        <taxon>CS clade</taxon>
        <taxon>Chlamydomonadales</taxon>
        <taxon>Volvocaceae</taxon>
        <taxon>Pleodorina</taxon>
    </lineage>
</organism>
<keyword evidence="6" id="KW-1185">Reference proteome</keyword>
<reference evidence="5 6" key="1">
    <citation type="journal article" date="2023" name="Commun. Biol.">
        <title>Reorganization of the ancestral sex-determining regions during the evolution of trioecy in Pleodorina starrii.</title>
        <authorList>
            <person name="Takahashi K."/>
            <person name="Suzuki S."/>
            <person name="Kawai-Toyooka H."/>
            <person name="Yamamoto K."/>
            <person name="Hamaji T."/>
            <person name="Ootsuki R."/>
            <person name="Yamaguchi H."/>
            <person name="Kawachi M."/>
            <person name="Higashiyama T."/>
            <person name="Nozaki H."/>
        </authorList>
    </citation>
    <scope>NUCLEOTIDE SEQUENCE [LARGE SCALE GENOMIC DNA]</scope>
    <source>
        <strain evidence="5 6">NIES-4479</strain>
    </source>
</reference>
<dbReference type="InterPro" id="IPR011989">
    <property type="entry name" value="ARM-like"/>
</dbReference>